<keyword evidence="3" id="KW-0808">Transferase</keyword>
<protein>
    <submittedName>
        <fullName evidence="3">TusA-related sulfurtransferase</fullName>
    </submittedName>
</protein>
<dbReference type="CDD" id="cd00291">
    <property type="entry name" value="SirA_YedF_YeeD"/>
    <property type="match status" value="1"/>
</dbReference>
<evidence type="ECO:0000259" key="2">
    <source>
        <dbReference type="Pfam" id="PF01206"/>
    </source>
</evidence>
<dbReference type="InterPro" id="IPR036868">
    <property type="entry name" value="TusA-like_sf"/>
</dbReference>
<dbReference type="RefSeq" id="WP_196589903.1">
    <property type="nucleotide sequence ID" value="NZ_SMAA01000013.1"/>
</dbReference>
<dbReference type="PANTHER" id="PTHR33279:SF19">
    <property type="entry name" value="SSL1707 PROTEIN"/>
    <property type="match status" value="1"/>
</dbReference>
<evidence type="ECO:0000256" key="1">
    <source>
        <dbReference type="ARBA" id="ARBA00008984"/>
    </source>
</evidence>
<dbReference type="InterPro" id="IPR001455">
    <property type="entry name" value="TusA-like"/>
</dbReference>
<dbReference type="Pfam" id="PF01206">
    <property type="entry name" value="TusA"/>
    <property type="match status" value="1"/>
</dbReference>
<dbReference type="Proteomes" id="UP000295188">
    <property type="component" value="Unassembled WGS sequence"/>
</dbReference>
<dbReference type="PANTHER" id="PTHR33279">
    <property type="entry name" value="SULFUR CARRIER PROTEIN YEDF-RELATED"/>
    <property type="match status" value="1"/>
</dbReference>
<gene>
    <name evidence="3" type="ORF">EDC37_11369</name>
</gene>
<dbReference type="SUPFAM" id="SSF64307">
    <property type="entry name" value="SirA-like"/>
    <property type="match status" value="1"/>
</dbReference>
<dbReference type="Gene3D" id="3.30.110.40">
    <property type="entry name" value="TusA-like domain"/>
    <property type="match status" value="1"/>
</dbReference>
<reference evidence="3 4" key="1">
    <citation type="submission" date="2019-03" db="EMBL/GenBank/DDBJ databases">
        <title>Genomic Encyclopedia of Type Strains, Phase IV (KMG-IV): sequencing the most valuable type-strain genomes for metagenomic binning, comparative biology and taxonomic classification.</title>
        <authorList>
            <person name="Goeker M."/>
        </authorList>
    </citation>
    <scope>NUCLEOTIDE SEQUENCE [LARGE SCALE GENOMIC DNA]</scope>
    <source>
        <strain evidence="3 4">DSM 20467</strain>
    </source>
</reference>
<comment type="similarity">
    <text evidence="1">Belongs to the sulfur carrier protein TusA family.</text>
</comment>
<dbReference type="GO" id="GO:0016740">
    <property type="term" value="F:transferase activity"/>
    <property type="evidence" value="ECO:0007669"/>
    <property type="project" value="UniProtKB-KW"/>
</dbReference>
<dbReference type="EMBL" id="SMAA01000013">
    <property type="protein sequence ID" value="TCS77831.1"/>
    <property type="molecule type" value="Genomic_DNA"/>
</dbReference>
<evidence type="ECO:0000313" key="4">
    <source>
        <dbReference type="Proteomes" id="UP000295188"/>
    </source>
</evidence>
<keyword evidence="4" id="KW-1185">Reference proteome</keyword>
<proteinExistence type="inferred from homology"/>
<organism evidence="3 4">
    <name type="scientific">Pectinatus cerevisiiphilus</name>
    <dbReference type="NCBI Taxonomy" id="86956"/>
    <lineage>
        <taxon>Bacteria</taxon>
        <taxon>Bacillati</taxon>
        <taxon>Bacillota</taxon>
        <taxon>Negativicutes</taxon>
        <taxon>Selenomonadales</taxon>
        <taxon>Selenomonadaceae</taxon>
        <taxon>Pectinatus</taxon>
    </lineage>
</organism>
<sequence>MSIKADSFVDITDVVCPVTFVKAKMSIEDLEDGQILEIKMNEGEPILNVPRSFKDEGHKVVEVNDNNDGTFTVFVEKGGL</sequence>
<name>A0A4R3K589_9FIRM</name>
<feature type="domain" description="UPF0033" evidence="2">
    <location>
        <begin position="9"/>
        <end position="77"/>
    </location>
</feature>
<accession>A0A4R3K589</accession>
<dbReference type="AlphaFoldDB" id="A0A4R3K589"/>
<evidence type="ECO:0000313" key="3">
    <source>
        <dbReference type="EMBL" id="TCS77831.1"/>
    </source>
</evidence>
<comment type="caution">
    <text evidence="3">The sequence shown here is derived from an EMBL/GenBank/DDBJ whole genome shotgun (WGS) entry which is preliminary data.</text>
</comment>